<sequence>MLLKIIAGILGVPLGELTQRDKAYQLALQQQKAKRLRQWLAGVAALAIMAIGAGLFAWQQQQLDVECDQRCA</sequence>
<proteinExistence type="predicted"/>
<accession>A0ABQ2QC86</accession>
<keyword evidence="1" id="KW-0472">Membrane</keyword>
<dbReference type="EMBL" id="BMQW01000001">
    <property type="protein sequence ID" value="GGP74977.1"/>
    <property type="molecule type" value="Genomic_DNA"/>
</dbReference>
<organism evidence="2 3">
    <name type="scientific">Shewanella ulleungensis</name>
    <dbReference type="NCBI Taxonomy" id="2282699"/>
    <lineage>
        <taxon>Bacteria</taxon>
        <taxon>Pseudomonadati</taxon>
        <taxon>Pseudomonadota</taxon>
        <taxon>Gammaproteobacteria</taxon>
        <taxon>Alteromonadales</taxon>
        <taxon>Shewanellaceae</taxon>
        <taxon>Shewanella</taxon>
    </lineage>
</organism>
<name>A0ABQ2QC86_9GAMM</name>
<comment type="caution">
    <text evidence="2">The sequence shown here is derived from an EMBL/GenBank/DDBJ whole genome shotgun (WGS) entry which is preliminary data.</text>
</comment>
<feature type="transmembrane region" description="Helical" evidence="1">
    <location>
        <begin position="39"/>
        <end position="58"/>
    </location>
</feature>
<reference evidence="3" key="1">
    <citation type="journal article" date="2019" name="Int. J. Syst. Evol. Microbiol.">
        <title>The Global Catalogue of Microorganisms (GCM) 10K type strain sequencing project: providing services to taxonomists for standard genome sequencing and annotation.</title>
        <authorList>
            <consortium name="The Broad Institute Genomics Platform"/>
            <consortium name="The Broad Institute Genome Sequencing Center for Infectious Disease"/>
            <person name="Wu L."/>
            <person name="Ma J."/>
        </authorList>
    </citation>
    <scope>NUCLEOTIDE SEQUENCE [LARGE SCALE GENOMIC DNA]</scope>
    <source>
        <strain evidence="3">JCM 32305</strain>
    </source>
</reference>
<evidence type="ECO:0000313" key="2">
    <source>
        <dbReference type="EMBL" id="GGP74977.1"/>
    </source>
</evidence>
<dbReference type="RefSeq" id="WP_346347797.1">
    <property type="nucleotide sequence ID" value="NZ_BMQW01000001.1"/>
</dbReference>
<keyword evidence="3" id="KW-1185">Reference proteome</keyword>
<protein>
    <submittedName>
        <fullName evidence="2">Uncharacterized protein</fullName>
    </submittedName>
</protein>
<gene>
    <name evidence="2" type="ORF">GCM10009410_03630</name>
</gene>
<dbReference type="Proteomes" id="UP000654004">
    <property type="component" value="Unassembled WGS sequence"/>
</dbReference>
<keyword evidence="1" id="KW-1133">Transmembrane helix</keyword>
<keyword evidence="1" id="KW-0812">Transmembrane</keyword>
<evidence type="ECO:0000256" key="1">
    <source>
        <dbReference type="SAM" id="Phobius"/>
    </source>
</evidence>
<evidence type="ECO:0000313" key="3">
    <source>
        <dbReference type="Proteomes" id="UP000654004"/>
    </source>
</evidence>